<gene>
    <name evidence="1" type="ORF">PDMSB3_2305</name>
</gene>
<keyword evidence="2" id="KW-1185">Reference proteome</keyword>
<evidence type="ECO:0000313" key="1">
    <source>
        <dbReference type="EMBL" id="VVD28761.1"/>
    </source>
</evidence>
<protein>
    <submittedName>
        <fullName evidence="1">Uncharacterized protein</fullName>
    </submittedName>
</protein>
<dbReference type="KEGG" id="pdio:PDMSB3_2305"/>
<organism evidence="1 2">
    <name type="scientific">Paraburkholderia dioscoreae</name>
    <dbReference type="NCBI Taxonomy" id="2604047"/>
    <lineage>
        <taxon>Bacteria</taxon>
        <taxon>Pseudomonadati</taxon>
        <taxon>Pseudomonadota</taxon>
        <taxon>Betaproteobacteria</taxon>
        <taxon>Burkholderiales</taxon>
        <taxon>Burkholderiaceae</taxon>
        <taxon>Paraburkholderia</taxon>
    </lineage>
</organism>
<reference evidence="1 2" key="1">
    <citation type="submission" date="2019-08" db="EMBL/GenBank/DDBJ databases">
        <authorList>
            <person name="Herpell B J."/>
        </authorList>
    </citation>
    <scope>NUCLEOTIDE SEQUENCE [LARGE SCALE GENOMIC DNA]</scope>
    <source>
        <strain evidence="2">Msb3</strain>
    </source>
</reference>
<name>A0A5Q4ZDJ8_9BURK</name>
<evidence type="ECO:0000313" key="2">
    <source>
        <dbReference type="Proteomes" id="UP000325811"/>
    </source>
</evidence>
<dbReference type="Proteomes" id="UP000325811">
    <property type="component" value="Chromosome I"/>
</dbReference>
<dbReference type="EMBL" id="LR699553">
    <property type="protein sequence ID" value="VVD28761.1"/>
    <property type="molecule type" value="Genomic_DNA"/>
</dbReference>
<sequence length="60" mass="6634">MAPPYRSRVISTRLSRLLFGFERHRPIAHGRLAHTGGMSRMGYTVLFASCSCDTDSHGPA</sequence>
<proteinExistence type="predicted"/>
<dbReference type="AlphaFoldDB" id="A0A5Q4ZDJ8"/>
<accession>A0A5Q4ZDJ8</accession>